<evidence type="ECO:0000259" key="7">
    <source>
        <dbReference type="Pfam" id="PF09335"/>
    </source>
</evidence>
<evidence type="ECO:0000256" key="3">
    <source>
        <dbReference type="ARBA" id="ARBA00022692"/>
    </source>
</evidence>
<sequence>MQEKVFKILKIVSIIGGLFFLVVMGFALYAFFTSIANDPQHFKTWLEQFGWFGKVVLVIMMCLQVLVAFLPGEIIELGAGVAYGTFEGMVLCLIGAALGSYIILILVKKFGIKMVEYFMPKEKITQLSFLQDEKKMNKLVFLIFFIPGTPKDFITYFAGLTSVKIWNFIGLTTIARIPSVVTSTIAGDYLMQQDFWMVAGIYAITFLFSIVGWFVYRNIVKKGKGEIKDESQYINSSI</sequence>
<keyword evidence="9" id="KW-1185">Reference proteome</keyword>
<evidence type="ECO:0000256" key="5">
    <source>
        <dbReference type="ARBA" id="ARBA00023136"/>
    </source>
</evidence>
<feature type="transmembrane region" description="Helical" evidence="6">
    <location>
        <begin position="51"/>
        <end position="70"/>
    </location>
</feature>
<dbReference type="Pfam" id="PF09335">
    <property type="entry name" value="VTT_dom"/>
    <property type="match status" value="1"/>
</dbReference>
<keyword evidence="4 6" id="KW-1133">Transmembrane helix</keyword>
<comment type="caution">
    <text evidence="6">Lacks conserved residue(s) required for the propagation of feature annotation.</text>
</comment>
<dbReference type="STRING" id="118967.SAMN02745191_1379"/>
<comment type="similarity">
    <text evidence="6">Belongs to the TVP38/TMEM64 family.</text>
</comment>
<name>A0A1T4MRK4_9FIRM</name>
<gene>
    <name evidence="8" type="ORF">SAMN02745191_1379</name>
</gene>
<dbReference type="AlphaFoldDB" id="A0A1T4MRK4"/>
<dbReference type="Proteomes" id="UP000243297">
    <property type="component" value="Unassembled WGS sequence"/>
</dbReference>
<dbReference type="GO" id="GO:0005886">
    <property type="term" value="C:plasma membrane"/>
    <property type="evidence" value="ECO:0007669"/>
    <property type="project" value="UniProtKB-SubCell"/>
</dbReference>
<feature type="domain" description="VTT" evidence="7">
    <location>
        <begin position="70"/>
        <end position="188"/>
    </location>
</feature>
<protein>
    <recommendedName>
        <fullName evidence="6">TVP38/TMEM64 family membrane protein</fullName>
    </recommendedName>
</protein>
<feature type="transmembrane region" description="Helical" evidence="6">
    <location>
        <begin position="12"/>
        <end position="31"/>
    </location>
</feature>
<evidence type="ECO:0000313" key="9">
    <source>
        <dbReference type="Proteomes" id="UP000243297"/>
    </source>
</evidence>
<keyword evidence="3 6" id="KW-0812">Transmembrane</keyword>
<keyword evidence="2 6" id="KW-1003">Cell membrane</keyword>
<feature type="transmembrane region" description="Helical" evidence="6">
    <location>
        <begin position="82"/>
        <end position="107"/>
    </location>
</feature>
<dbReference type="InterPro" id="IPR032816">
    <property type="entry name" value="VTT_dom"/>
</dbReference>
<accession>A0A1T4MRK4</accession>
<feature type="transmembrane region" description="Helical" evidence="6">
    <location>
        <begin position="195"/>
        <end position="216"/>
    </location>
</feature>
<dbReference type="OrthoDB" id="9812980at2"/>
<evidence type="ECO:0000313" key="8">
    <source>
        <dbReference type="EMBL" id="SJZ69730.1"/>
    </source>
</evidence>
<proteinExistence type="inferred from homology"/>
<dbReference type="EMBL" id="FUWY01000003">
    <property type="protein sequence ID" value="SJZ69730.1"/>
    <property type="molecule type" value="Genomic_DNA"/>
</dbReference>
<comment type="subcellular location">
    <subcellularLocation>
        <location evidence="1 6">Cell membrane</location>
        <topology evidence="1 6">Multi-pass membrane protein</topology>
    </subcellularLocation>
</comment>
<organism evidence="8 9">
    <name type="scientific">Anaerorhabdus furcosa</name>
    <dbReference type="NCBI Taxonomy" id="118967"/>
    <lineage>
        <taxon>Bacteria</taxon>
        <taxon>Bacillati</taxon>
        <taxon>Bacillota</taxon>
        <taxon>Erysipelotrichia</taxon>
        <taxon>Erysipelotrichales</taxon>
        <taxon>Erysipelotrichaceae</taxon>
        <taxon>Anaerorhabdus</taxon>
    </lineage>
</organism>
<evidence type="ECO:0000256" key="1">
    <source>
        <dbReference type="ARBA" id="ARBA00004651"/>
    </source>
</evidence>
<evidence type="ECO:0000256" key="6">
    <source>
        <dbReference type="RuleBase" id="RU366058"/>
    </source>
</evidence>
<dbReference type="PANTHER" id="PTHR12677">
    <property type="entry name" value="GOLGI APPARATUS MEMBRANE PROTEIN TVP38-RELATED"/>
    <property type="match status" value="1"/>
</dbReference>
<evidence type="ECO:0000256" key="4">
    <source>
        <dbReference type="ARBA" id="ARBA00022989"/>
    </source>
</evidence>
<reference evidence="9" key="1">
    <citation type="submission" date="2017-02" db="EMBL/GenBank/DDBJ databases">
        <authorList>
            <person name="Varghese N."/>
            <person name="Submissions S."/>
        </authorList>
    </citation>
    <scope>NUCLEOTIDE SEQUENCE [LARGE SCALE GENOMIC DNA]</scope>
    <source>
        <strain evidence="9">ATCC 25662</strain>
    </source>
</reference>
<evidence type="ECO:0000256" key="2">
    <source>
        <dbReference type="ARBA" id="ARBA00022475"/>
    </source>
</evidence>
<dbReference type="PANTHER" id="PTHR12677:SF59">
    <property type="entry name" value="GOLGI APPARATUS MEMBRANE PROTEIN TVP38-RELATED"/>
    <property type="match status" value="1"/>
</dbReference>
<dbReference type="InterPro" id="IPR015414">
    <property type="entry name" value="TMEM64"/>
</dbReference>
<dbReference type="RefSeq" id="WP_159443747.1">
    <property type="nucleotide sequence ID" value="NZ_FUWY01000003.1"/>
</dbReference>
<keyword evidence="5 6" id="KW-0472">Membrane</keyword>